<organism evidence="2 3">
    <name type="scientific">Parasutterella muris</name>
    <dbReference type="NCBI Taxonomy" id="2565572"/>
    <lineage>
        <taxon>Bacteria</taxon>
        <taxon>Pseudomonadati</taxon>
        <taxon>Pseudomonadota</taxon>
        <taxon>Betaproteobacteria</taxon>
        <taxon>Burkholderiales</taxon>
        <taxon>Sutterellaceae</taxon>
        <taxon>Parasutterella</taxon>
    </lineage>
</organism>
<proteinExistence type="predicted"/>
<name>A0A6L6YJG6_9BURK</name>
<dbReference type="AlphaFoldDB" id="A0A6L6YJG6"/>
<accession>A0A6L6YJG6</accession>
<keyword evidence="1" id="KW-1133">Transmembrane helix</keyword>
<dbReference type="Proteomes" id="UP000472580">
    <property type="component" value="Unassembled WGS sequence"/>
</dbReference>
<keyword evidence="1" id="KW-0812">Transmembrane</keyword>
<evidence type="ECO:0000313" key="3">
    <source>
        <dbReference type="Proteomes" id="UP000472580"/>
    </source>
</evidence>
<sequence>MDKKEKKSLWKWLVVAVAVIFVVFMAVLPFAWESGDDVPAPNATIDSGN</sequence>
<evidence type="ECO:0000256" key="1">
    <source>
        <dbReference type="SAM" id="Phobius"/>
    </source>
</evidence>
<dbReference type="EMBL" id="WSRP01000047">
    <property type="protein sequence ID" value="MVX57797.1"/>
    <property type="molecule type" value="Genomic_DNA"/>
</dbReference>
<protein>
    <submittedName>
        <fullName evidence="2">Uncharacterized protein</fullName>
    </submittedName>
</protein>
<evidence type="ECO:0000313" key="2">
    <source>
        <dbReference type="EMBL" id="MVX57797.1"/>
    </source>
</evidence>
<keyword evidence="1" id="KW-0472">Membrane</keyword>
<feature type="transmembrane region" description="Helical" evidence="1">
    <location>
        <begin position="12"/>
        <end position="32"/>
    </location>
</feature>
<keyword evidence="3" id="KW-1185">Reference proteome</keyword>
<dbReference type="RefSeq" id="WP_160336212.1">
    <property type="nucleotide sequence ID" value="NZ_CALPCR010000016.1"/>
</dbReference>
<comment type="caution">
    <text evidence="2">The sequence shown here is derived from an EMBL/GenBank/DDBJ whole genome shotgun (WGS) entry which is preliminary data.</text>
</comment>
<reference evidence="2 3" key="1">
    <citation type="submission" date="2019-12" db="EMBL/GenBank/DDBJ databases">
        <title>Microbes associate with the intestines of laboratory mice.</title>
        <authorList>
            <person name="Navarre W."/>
            <person name="Wong E."/>
        </authorList>
    </citation>
    <scope>NUCLEOTIDE SEQUENCE [LARGE SCALE GENOMIC DNA]</scope>
    <source>
        <strain evidence="2 3">NM82_D38</strain>
    </source>
</reference>
<gene>
    <name evidence="2" type="ORF">E5987_11440</name>
</gene>